<dbReference type="Proteomes" id="UP000558113">
    <property type="component" value="Unassembled WGS sequence"/>
</dbReference>
<dbReference type="OrthoDB" id="9773293at2"/>
<keyword evidence="2" id="KW-0378">Hydrolase</keyword>
<keyword evidence="3" id="KW-1185">Reference proteome</keyword>
<sequence>MPKERQIMKTIDATAQTVPNAYVEAGGVRYAYRKLGKPSRVPLVLLNRFRGTMDDWDPALVNALAADRTVIYFDNAGVGLSTGEAHDLIAGMANGAAAFIDALELEQVDLLGFSMGGLVAQQLTVERPGLVRNLVLAGTSGAGKEDEPTVAEAFQVAVKPVNTEEDFLYLFFEDSESSQAAGRQYWSRLQERQVDRSPLVKAASIQAQGSALGSWKKNSVFERLKDIPQRVLVANGSRDLMAPTFNSFLLYKQIPNAQLILYPDSGHGFLFQHADAFAEHVNLFLR</sequence>
<name>A0A7X5BZB2_9BACL</name>
<dbReference type="InterPro" id="IPR029058">
    <property type="entry name" value="AB_hydrolase_fold"/>
</dbReference>
<dbReference type="SUPFAM" id="SSF53474">
    <property type="entry name" value="alpha/beta-Hydrolases"/>
    <property type="match status" value="1"/>
</dbReference>
<dbReference type="AlphaFoldDB" id="A0A7X5BZB2"/>
<evidence type="ECO:0000313" key="2">
    <source>
        <dbReference type="EMBL" id="NBC70547.1"/>
    </source>
</evidence>
<evidence type="ECO:0000259" key="1">
    <source>
        <dbReference type="Pfam" id="PF00561"/>
    </source>
</evidence>
<dbReference type="InterPro" id="IPR000073">
    <property type="entry name" value="AB_hydrolase_1"/>
</dbReference>
<feature type="domain" description="AB hydrolase-1" evidence="1">
    <location>
        <begin position="42"/>
        <end position="273"/>
    </location>
</feature>
<dbReference type="Pfam" id="PF00561">
    <property type="entry name" value="Abhydrolase_1"/>
    <property type="match status" value="1"/>
</dbReference>
<evidence type="ECO:0000313" key="3">
    <source>
        <dbReference type="Proteomes" id="UP000558113"/>
    </source>
</evidence>
<dbReference type="PANTHER" id="PTHR43433:SF5">
    <property type="entry name" value="AB HYDROLASE-1 DOMAIN-CONTAINING PROTEIN"/>
    <property type="match status" value="1"/>
</dbReference>
<accession>A0A7X5BZB2</accession>
<dbReference type="GO" id="GO:0016787">
    <property type="term" value="F:hydrolase activity"/>
    <property type="evidence" value="ECO:0007669"/>
    <property type="project" value="UniProtKB-KW"/>
</dbReference>
<comment type="caution">
    <text evidence="2">The sequence shown here is derived from an EMBL/GenBank/DDBJ whole genome shotgun (WGS) entry which is preliminary data.</text>
</comment>
<dbReference type="PRINTS" id="PR00111">
    <property type="entry name" value="ABHYDROLASE"/>
</dbReference>
<organism evidence="2 3">
    <name type="scientific">Paenibacillus sacheonensis</name>
    <dbReference type="NCBI Taxonomy" id="742054"/>
    <lineage>
        <taxon>Bacteria</taxon>
        <taxon>Bacillati</taxon>
        <taxon>Bacillota</taxon>
        <taxon>Bacilli</taxon>
        <taxon>Bacillales</taxon>
        <taxon>Paenibacillaceae</taxon>
        <taxon>Paenibacillus</taxon>
    </lineage>
</organism>
<gene>
    <name evidence="2" type="ORF">GT003_16210</name>
</gene>
<dbReference type="EMBL" id="JAAAMU010000007">
    <property type="protein sequence ID" value="NBC70547.1"/>
    <property type="molecule type" value="Genomic_DNA"/>
</dbReference>
<protein>
    <submittedName>
        <fullName evidence="2">Alpha/beta fold hydrolase</fullName>
    </submittedName>
</protein>
<reference evidence="2 3" key="1">
    <citation type="submission" date="2020-01" db="EMBL/GenBank/DDBJ databases">
        <title>Paenibacillus soybeanensis sp. nov. isolated from the nodules of soybean (Glycine max(L.) Merr).</title>
        <authorList>
            <person name="Wang H."/>
        </authorList>
    </citation>
    <scope>NUCLEOTIDE SEQUENCE [LARGE SCALE GENOMIC DNA]</scope>
    <source>
        <strain evidence="2 3">DSM 23054</strain>
    </source>
</reference>
<dbReference type="Gene3D" id="3.40.50.1820">
    <property type="entry name" value="alpha/beta hydrolase"/>
    <property type="match status" value="1"/>
</dbReference>
<proteinExistence type="predicted"/>
<dbReference type="InterPro" id="IPR050471">
    <property type="entry name" value="AB_hydrolase"/>
</dbReference>
<dbReference type="PANTHER" id="PTHR43433">
    <property type="entry name" value="HYDROLASE, ALPHA/BETA FOLD FAMILY PROTEIN"/>
    <property type="match status" value="1"/>
</dbReference>